<evidence type="ECO:0000313" key="2">
    <source>
        <dbReference type="EMBL" id="KAK4256681.1"/>
    </source>
</evidence>
<name>A0AAE1ITY5_9FABA</name>
<keyword evidence="3" id="KW-1185">Reference proteome</keyword>
<dbReference type="EMBL" id="JAWXYG010000012">
    <property type="protein sequence ID" value="KAK4256681.1"/>
    <property type="molecule type" value="Genomic_DNA"/>
</dbReference>
<protein>
    <submittedName>
        <fullName evidence="2">Uncharacterized protein</fullName>
    </submittedName>
</protein>
<reference evidence="2" key="1">
    <citation type="submission" date="2023-10" db="EMBL/GenBank/DDBJ databases">
        <title>Chromosome-level genome of the transformable northern wattle, Acacia crassicarpa.</title>
        <authorList>
            <person name="Massaro I."/>
            <person name="Sinha N.R."/>
            <person name="Poethig S."/>
            <person name="Leichty A.R."/>
        </authorList>
    </citation>
    <scope>NUCLEOTIDE SEQUENCE</scope>
    <source>
        <strain evidence="2">Acra3RX</strain>
        <tissue evidence="2">Leaf</tissue>
    </source>
</reference>
<organism evidence="2 3">
    <name type="scientific">Acacia crassicarpa</name>
    <name type="common">northern wattle</name>
    <dbReference type="NCBI Taxonomy" id="499986"/>
    <lineage>
        <taxon>Eukaryota</taxon>
        <taxon>Viridiplantae</taxon>
        <taxon>Streptophyta</taxon>
        <taxon>Embryophyta</taxon>
        <taxon>Tracheophyta</taxon>
        <taxon>Spermatophyta</taxon>
        <taxon>Magnoliopsida</taxon>
        <taxon>eudicotyledons</taxon>
        <taxon>Gunneridae</taxon>
        <taxon>Pentapetalae</taxon>
        <taxon>rosids</taxon>
        <taxon>fabids</taxon>
        <taxon>Fabales</taxon>
        <taxon>Fabaceae</taxon>
        <taxon>Caesalpinioideae</taxon>
        <taxon>mimosoid clade</taxon>
        <taxon>Acacieae</taxon>
        <taxon>Acacia</taxon>
    </lineage>
</organism>
<sequence>MAGGDNNEECQINHHEGFSRGFELPQPHLLAKKPPQIEQNSGAHTANLSLELGSEWIKIKIREWAKAVSSNNDKEAHQRLREISRLMDDHIIPAK</sequence>
<evidence type="ECO:0000313" key="3">
    <source>
        <dbReference type="Proteomes" id="UP001293593"/>
    </source>
</evidence>
<comment type="caution">
    <text evidence="2">The sequence shown here is derived from an EMBL/GenBank/DDBJ whole genome shotgun (WGS) entry which is preliminary data.</text>
</comment>
<evidence type="ECO:0000256" key="1">
    <source>
        <dbReference type="SAM" id="MobiDB-lite"/>
    </source>
</evidence>
<feature type="region of interest" description="Disordered" evidence="1">
    <location>
        <begin position="1"/>
        <end position="27"/>
    </location>
</feature>
<proteinExistence type="predicted"/>
<gene>
    <name evidence="2" type="ORF">QN277_006372</name>
</gene>
<dbReference type="AlphaFoldDB" id="A0AAE1ITY5"/>
<dbReference type="Proteomes" id="UP001293593">
    <property type="component" value="Unassembled WGS sequence"/>
</dbReference>
<accession>A0AAE1ITY5</accession>